<proteinExistence type="predicted"/>
<name>A0A4Y1RZS8_PRUDU</name>
<dbReference type="EMBL" id="AP019304">
    <property type="protein sequence ID" value="BBH09974.1"/>
    <property type="molecule type" value="Genomic_DNA"/>
</dbReference>
<dbReference type="AlphaFoldDB" id="A0A4Y1RZS8"/>
<evidence type="ECO:0000313" key="2">
    <source>
        <dbReference type="EMBL" id="BBH09974.1"/>
    </source>
</evidence>
<reference evidence="2" key="1">
    <citation type="journal article" date="2019" name="Science">
        <title>Mutation of a bHLH transcription factor allowed almond domestication.</title>
        <authorList>
            <person name="Sanchez-Perez R."/>
            <person name="Pavan S."/>
            <person name="Mazzeo R."/>
            <person name="Moldovan C."/>
            <person name="Aiese Cigliano R."/>
            <person name="Del Cueto J."/>
            <person name="Ricciardi F."/>
            <person name="Lotti C."/>
            <person name="Ricciardi L."/>
            <person name="Dicenta F."/>
            <person name="Lopez-Marques R.L."/>
            <person name="Lindberg Moller B."/>
        </authorList>
    </citation>
    <scope>NUCLEOTIDE SEQUENCE</scope>
</reference>
<accession>A0A4Y1RZS8</accession>
<feature type="non-terminal residue" evidence="2">
    <location>
        <position position="1"/>
    </location>
</feature>
<sequence>CGRDRCQKDRLGLGVTTQPSPEIGRRSSRRKMAIFARNFAAVDLLLRPPFLAIKDREEFTDREPEHRMFRFNILKSIFYINR</sequence>
<evidence type="ECO:0000256" key="1">
    <source>
        <dbReference type="SAM" id="MobiDB-lite"/>
    </source>
</evidence>
<organism evidence="2">
    <name type="scientific">Prunus dulcis</name>
    <name type="common">Almond</name>
    <name type="synonym">Amygdalus dulcis</name>
    <dbReference type="NCBI Taxonomy" id="3755"/>
    <lineage>
        <taxon>Eukaryota</taxon>
        <taxon>Viridiplantae</taxon>
        <taxon>Streptophyta</taxon>
        <taxon>Embryophyta</taxon>
        <taxon>Tracheophyta</taxon>
        <taxon>Spermatophyta</taxon>
        <taxon>Magnoliopsida</taxon>
        <taxon>eudicotyledons</taxon>
        <taxon>Gunneridae</taxon>
        <taxon>Pentapetalae</taxon>
        <taxon>rosids</taxon>
        <taxon>fabids</taxon>
        <taxon>Rosales</taxon>
        <taxon>Rosaceae</taxon>
        <taxon>Amygdaloideae</taxon>
        <taxon>Amygdaleae</taxon>
        <taxon>Prunus</taxon>
    </lineage>
</organism>
<protein>
    <submittedName>
        <fullName evidence="2">Ribosomal RNA processing Brix domain protein</fullName>
    </submittedName>
</protein>
<gene>
    <name evidence="2" type="ORF">Prudu_022635</name>
</gene>
<feature type="compositionally biased region" description="Basic and acidic residues" evidence="1">
    <location>
        <begin position="1"/>
        <end position="11"/>
    </location>
</feature>
<feature type="region of interest" description="Disordered" evidence="1">
    <location>
        <begin position="1"/>
        <end position="26"/>
    </location>
</feature>